<dbReference type="GO" id="GO:1900376">
    <property type="term" value="P:regulation of secondary metabolite biosynthetic process"/>
    <property type="evidence" value="ECO:0007669"/>
    <property type="project" value="TreeGrafter"/>
</dbReference>
<evidence type="ECO:0000256" key="5">
    <source>
        <dbReference type="ARBA" id="ARBA00023125"/>
    </source>
</evidence>
<evidence type="ECO:0000256" key="1">
    <source>
        <dbReference type="ARBA" id="ARBA00007957"/>
    </source>
</evidence>
<dbReference type="CDD" id="cd07153">
    <property type="entry name" value="Fur_like"/>
    <property type="match status" value="1"/>
</dbReference>
<evidence type="ECO:0000313" key="9">
    <source>
        <dbReference type="EMBL" id="SHH43936.1"/>
    </source>
</evidence>
<evidence type="ECO:0000256" key="2">
    <source>
        <dbReference type="ARBA" id="ARBA00022491"/>
    </source>
</evidence>
<dbReference type="GO" id="GO:0000976">
    <property type="term" value="F:transcription cis-regulatory region binding"/>
    <property type="evidence" value="ECO:0007669"/>
    <property type="project" value="TreeGrafter"/>
</dbReference>
<evidence type="ECO:0000256" key="4">
    <source>
        <dbReference type="ARBA" id="ARBA00023015"/>
    </source>
</evidence>
<evidence type="ECO:0000256" key="3">
    <source>
        <dbReference type="ARBA" id="ARBA00022833"/>
    </source>
</evidence>
<keyword evidence="10" id="KW-1185">Reference proteome</keyword>
<sequence length="122" mass="14546">MVMTKKRKEILEIIEKSNKPLTAEEIYKVNKLKPNFSTIYRTLNFLESKNLIKSVSFENGPKYFYSTNKHYHFLYCIKCGNIEIFDKCTATQLEEFVEEKFDFQIIDHVFYFKGLCKNCQEG</sequence>
<feature type="binding site" evidence="8">
    <location>
        <position position="108"/>
    </location>
    <ligand>
        <name>Fe cation</name>
        <dbReference type="ChEBI" id="CHEBI:24875"/>
    </ligand>
</feature>
<dbReference type="Gene3D" id="3.30.1490.190">
    <property type="match status" value="1"/>
</dbReference>
<evidence type="ECO:0000256" key="8">
    <source>
        <dbReference type="PIRSR" id="PIRSR602481-2"/>
    </source>
</evidence>
<proteinExistence type="inferred from homology"/>
<dbReference type="InterPro" id="IPR002481">
    <property type="entry name" value="FUR"/>
</dbReference>
<dbReference type="EMBL" id="FQXN01000004">
    <property type="protein sequence ID" value="SHH43936.1"/>
    <property type="molecule type" value="Genomic_DNA"/>
</dbReference>
<dbReference type="SUPFAM" id="SSF46785">
    <property type="entry name" value="Winged helix' DNA-binding domain"/>
    <property type="match status" value="1"/>
</dbReference>
<comment type="cofactor">
    <cofactor evidence="8">
        <name>Mn(2+)</name>
        <dbReference type="ChEBI" id="CHEBI:29035"/>
    </cofactor>
    <cofactor evidence="8">
        <name>Fe(2+)</name>
        <dbReference type="ChEBI" id="CHEBI:29033"/>
    </cofactor>
    <text evidence="8">Binds 1 Mn(2+) or Fe(2+) ion per subunit.</text>
</comment>
<evidence type="ECO:0000256" key="7">
    <source>
        <dbReference type="PIRSR" id="PIRSR602481-1"/>
    </source>
</evidence>
<evidence type="ECO:0000313" key="10">
    <source>
        <dbReference type="Proteomes" id="UP000242592"/>
    </source>
</evidence>
<dbReference type="GO" id="GO:0045892">
    <property type="term" value="P:negative regulation of DNA-templated transcription"/>
    <property type="evidence" value="ECO:0007669"/>
    <property type="project" value="TreeGrafter"/>
</dbReference>
<reference evidence="10" key="1">
    <citation type="submission" date="2016-11" db="EMBL/GenBank/DDBJ databases">
        <authorList>
            <person name="Varghese N."/>
            <person name="Submissions S."/>
        </authorList>
    </citation>
    <scope>NUCLEOTIDE SEQUENCE [LARGE SCALE GENOMIC DNA]</scope>
    <source>
        <strain evidence="10">DSM 15807</strain>
    </source>
</reference>
<keyword evidence="3 7" id="KW-0862">Zinc</keyword>
<gene>
    <name evidence="9" type="ORF">SAMN02745199_1086</name>
</gene>
<keyword evidence="2" id="KW-0678">Repressor</keyword>
<comment type="similarity">
    <text evidence="1">Belongs to the Fur family.</text>
</comment>
<feature type="binding site" evidence="7">
    <location>
        <position position="119"/>
    </location>
    <ligand>
        <name>Zn(2+)</name>
        <dbReference type="ChEBI" id="CHEBI:29105"/>
    </ligand>
</feature>
<feature type="binding site" evidence="7">
    <location>
        <position position="76"/>
    </location>
    <ligand>
        <name>Zn(2+)</name>
        <dbReference type="ChEBI" id="CHEBI:29105"/>
    </ligand>
</feature>
<accession>A0A1M5SZN6</accession>
<dbReference type="Gene3D" id="1.10.10.10">
    <property type="entry name" value="Winged helix-like DNA-binding domain superfamily/Winged helix DNA-binding domain"/>
    <property type="match status" value="1"/>
</dbReference>
<feature type="binding site" evidence="8">
    <location>
        <position position="70"/>
    </location>
    <ligand>
        <name>Fe cation</name>
        <dbReference type="ChEBI" id="CHEBI:24875"/>
    </ligand>
</feature>
<dbReference type="AlphaFoldDB" id="A0A1M5SZN6"/>
<comment type="cofactor">
    <cofactor evidence="7">
        <name>Zn(2+)</name>
        <dbReference type="ChEBI" id="CHEBI:29105"/>
    </cofactor>
    <text evidence="7">Binds 1 zinc ion per subunit.</text>
</comment>
<dbReference type="GO" id="GO:0008270">
    <property type="term" value="F:zinc ion binding"/>
    <property type="evidence" value="ECO:0007669"/>
    <property type="project" value="TreeGrafter"/>
</dbReference>
<dbReference type="RefSeq" id="WP_073073030.1">
    <property type="nucleotide sequence ID" value="NZ_FQXN01000004.1"/>
</dbReference>
<organism evidence="9 10">
    <name type="scientific">Thermosipho atlanticus DSM 15807</name>
    <dbReference type="NCBI Taxonomy" id="1123380"/>
    <lineage>
        <taxon>Bacteria</taxon>
        <taxon>Thermotogati</taxon>
        <taxon>Thermotogota</taxon>
        <taxon>Thermotogae</taxon>
        <taxon>Thermotogales</taxon>
        <taxon>Fervidobacteriaceae</taxon>
        <taxon>Thermosipho</taxon>
    </lineage>
</organism>
<feature type="binding site" evidence="7">
    <location>
        <position position="79"/>
    </location>
    <ligand>
        <name>Zn(2+)</name>
        <dbReference type="ChEBI" id="CHEBI:29105"/>
    </ligand>
</feature>
<keyword evidence="5" id="KW-0238">DNA-binding</keyword>
<protein>
    <submittedName>
        <fullName evidence="9">Fur family transcriptional regulator, ferric uptake regulator</fullName>
    </submittedName>
</protein>
<keyword evidence="6" id="KW-0804">Transcription</keyword>
<dbReference type="STRING" id="1123380.SAMN02745199_1086"/>
<dbReference type="GO" id="GO:0003700">
    <property type="term" value="F:DNA-binding transcription factor activity"/>
    <property type="evidence" value="ECO:0007669"/>
    <property type="project" value="InterPro"/>
</dbReference>
<dbReference type="InterPro" id="IPR036390">
    <property type="entry name" value="WH_DNA-bd_sf"/>
</dbReference>
<dbReference type="Proteomes" id="UP000242592">
    <property type="component" value="Unassembled WGS sequence"/>
</dbReference>
<name>A0A1M5SZN6_9BACT</name>
<dbReference type="Pfam" id="PF01475">
    <property type="entry name" value="FUR"/>
    <property type="match status" value="1"/>
</dbReference>
<dbReference type="PANTHER" id="PTHR33202">
    <property type="entry name" value="ZINC UPTAKE REGULATION PROTEIN"/>
    <property type="match status" value="1"/>
</dbReference>
<keyword evidence="8" id="KW-0408">Iron</keyword>
<dbReference type="PANTHER" id="PTHR33202:SF7">
    <property type="entry name" value="FERRIC UPTAKE REGULATION PROTEIN"/>
    <property type="match status" value="1"/>
</dbReference>
<dbReference type="InterPro" id="IPR036388">
    <property type="entry name" value="WH-like_DNA-bd_sf"/>
</dbReference>
<keyword evidence="4" id="KW-0805">Transcription regulation</keyword>
<evidence type="ECO:0000256" key="6">
    <source>
        <dbReference type="ARBA" id="ARBA00023163"/>
    </source>
</evidence>
<feature type="binding site" evidence="7">
    <location>
        <position position="116"/>
    </location>
    <ligand>
        <name>Zn(2+)</name>
        <dbReference type="ChEBI" id="CHEBI:29105"/>
    </ligand>
</feature>
<dbReference type="InterPro" id="IPR043135">
    <property type="entry name" value="Fur_C"/>
</dbReference>
<keyword evidence="7" id="KW-0479">Metal-binding</keyword>